<proteinExistence type="predicted"/>
<keyword evidence="3" id="KW-1185">Reference proteome</keyword>
<dbReference type="EMBL" id="JBHUKU010000011">
    <property type="protein sequence ID" value="MFD2461111.1"/>
    <property type="molecule type" value="Genomic_DNA"/>
</dbReference>
<dbReference type="Pfam" id="PF08044">
    <property type="entry name" value="DUF1707"/>
    <property type="match status" value="1"/>
</dbReference>
<name>A0ABW5GJS3_9PSEU</name>
<sequence length="218" mass="23468">MGEEEAAETVTETKPLGPRDLRVSDSEREHVVEVLQKAIGRGMLDLDEFTERTDRALAARTRGELNAVLADLAGLVHPAAALASVPSQYAPPAASYSRSGQPVVLQSKYGSILRNGPWLVPAELVVRNKYGGTKLDFSQADIPHPVVQIHLDSKWGSVEIIIPEGAAVDMNAIGEAKFGSLEDKTYTNGRQGNPLFVLSGRVHGGSVIVRHPRRGIFG</sequence>
<accession>A0ABW5GJS3</accession>
<evidence type="ECO:0000313" key="3">
    <source>
        <dbReference type="Proteomes" id="UP001597419"/>
    </source>
</evidence>
<dbReference type="RefSeq" id="WP_345405681.1">
    <property type="nucleotide sequence ID" value="NZ_BAABHG010000018.1"/>
</dbReference>
<reference evidence="3" key="1">
    <citation type="journal article" date="2019" name="Int. J. Syst. Evol. Microbiol.">
        <title>The Global Catalogue of Microorganisms (GCM) 10K type strain sequencing project: providing services to taxonomists for standard genome sequencing and annotation.</title>
        <authorList>
            <consortium name="The Broad Institute Genomics Platform"/>
            <consortium name="The Broad Institute Genome Sequencing Center for Infectious Disease"/>
            <person name="Wu L."/>
            <person name="Ma J."/>
        </authorList>
    </citation>
    <scope>NUCLEOTIDE SEQUENCE [LARGE SCALE GENOMIC DNA]</scope>
    <source>
        <strain evidence="3">CGMCC 4.7643</strain>
    </source>
</reference>
<dbReference type="Proteomes" id="UP001597419">
    <property type="component" value="Unassembled WGS sequence"/>
</dbReference>
<dbReference type="InterPro" id="IPR012551">
    <property type="entry name" value="DUF1707_SHOCT-like"/>
</dbReference>
<protein>
    <submittedName>
        <fullName evidence="2">DUF1707 domain-containing protein</fullName>
    </submittedName>
</protein>
<comment type="caution">
    <text evidence="2">The sequence shown here is derived from an EMBL/GenBank/DDBJ whole genome shotgun (WGS) entry which is preliminary data.</text>
</comment>
<organism evidence="2 3">
    <name type="scientific">Amycolatopsis samaneae</name>
    <dbReference type="NCBI Taxonomy" id="664691"/>
    <lineage>
        <taxon>Bacteria</taxon>
        <taxon>Bacillati</taxon>
        <taxon>Actinomycetota</taxon>
        <taxon>Actinomycetes</taxon>
        <taxon>Pseudonocardiales</taxon>
        <taxon>Pseudonocardiaceae</taxon>
        <taxon>Amycolatopsis</taxon>
    </lineage>
</organism>
<evidence type="ECO:0000313" key="2">
    <source>
        <dbReference type="EMBL" id="MFD2461111.1"/>
    </source>
</evidence>
<evidence type="ECO:0000259" key="1">
    <source>
        <dbReference type="Pfam" id="PF08044"/>
    </source>
</evidence>
<feature type="domain" description="DUF1707" evidence="1">
    <location>
        <begin position="21"/>
        <end position="72"/>
    </location>
</feature>
<dbReference type="PANTHER" id="PTHR40763">
    <property type="entry name" value="MEMBRANE PROTEIN-RELATED"/>
    <property type="match status" value="1"/>
</dbReference>
<dbReference type="PANTHER" id="PTHR40763:SF5">
    <property type="entry name" value="MEMBRANE PROTEIN"/>
    <property type="match status" value="1"/>
</dbReference>
<gene>
    <name evidence="2" type="ORF">ACFSYJ_21070</name>
</gene>